<gene>
    <name evidence="1" type="ORF">MtrunA17_Chr3g0103831</name>
</gene>
<proteinExistence type="predicted"/>
<comment type="caution">
    <text evidence="1">The sequence shown here is derived from an EMBL/GenBank/DDBJ whole genome shotgun (WGS) entry which is preliminary data.</text>
</comment>
<evidence type="ECO:0000313" key="1">
    <source>
        <dbReference type="EMBL" id="RHN67544.1"/>
    </source>
</evidence>
<dbReference type="AlphaFoldDB" id="A0A396IT47"/>
<dbReference type="Gramene" id="rna15742">
    <property type="protein sequence ID" value="RHN67544.1"/>
    <property type="gene ID" value="gene15742"/>
</dbReference>
<organism evidence="1 2">
    <name type="scientific">Medicago truncatula</name>
    <name type="common">Barrel medic</name>
    <name type="synonym">Medicago tribuloides</name>
    <dbReference type="NCBI Taxonomy" id="3880"/>
    <lineage>
        <taxon>Eukaryota</taxon>
        <taxon>Viridiplantae</taxon>
        <taxon>Streptophyta</taxon>
        <taxon>Embryophyta</taxon>
        <taxon>Tracheophyta</taxon>
        <taxon>Spermatophyta</taxon>
        <taxon>Magnoliopsida</taxon>
        <taxon>eudicotyledons</taxon>
        <taxon>Gunneridae</taxon>
        <taxon>Pentapetalae</taxon>
        <taxon>rosids</taxon>
        <taxon>fabids</taxon>
        <taxon>Fabales</taxon>
        <taxon>Fabaceae</taxon>
        <taxon>Papilionoideae</taxon>
        <taxon>50 kb inversion clade</taxon>
        <taxon>NPAAA clade</taxon>
        <taxon>Hologalegina</taxon>
        <taxon>IRL clade</taxon>
        <taxon>Trifolieae</taxon>
        <taxon>Medicago</taxon>
    </lineage>
</organism>
<reference evidence="2" key="1">
    <citation type="journal article" date="2018" name="Nat. Plants">
        <title>Whole-genome landscape of Medicago truncatula symbiotic genes.</title>
        <authorList>
            <person name="Pecrix Y."/>
            <person name="Staton S.E."/>
            <person name="Sallet E."/>
            <person name="Lelandais-Briere C."/>
            <person name="Moreau S."/>
            <person name="Carrere S."/>
            <person name="Blein T."/>
            <person name="Jardinaud M.F."/>
            <person name="Latrasse D."/>
            <person name="Zouine M."/>
            <person name="Zahm M."/>
            <person name="Kreplak J."/>
            <person name="Mayjonade B."/>
            <person name="Satge C."/>
            <person name="Perez M."/>
            <person name="Cauet S."/>
            <person name="Marande W."/>
            <person name="Chantry-Darmon C."/>
            <person name="Lopez-Roques C."/>
            <person name="Bouchez O."/>
            <person name="Berard A."/>
            <person name="Debelle F."/>
            <person name="Munos S."/>
            <person name="Bendahmane A."/>
            <person name="Berges H."/>
            <person name="Niebel A."/>
            <person name="Buitink J."/>
            <person name="Frugier F."/>
            <person name="Benhamed M."/>
            <person name="Crespi M."/>
            <person name="Gouzy J."/>
            <person name="Gamas P."/>
        </authorList>
    </citation>
    <scope>NUCLEOTIDE SEQUENCE [LARGE SCALE GENOMIC DNA]</scope>
    <source>
        <strain evidence="2">cv. Jemalong A17</strain>
    </source>
</reference>
<dbReference type="Proteomes" id="UP000265566">
    <property type="component" value="Chromosome 3"/>
</dbReference>
<protein>
    <submittedName>
        <fullName evidence="1">Uncharacterized protein</fullName>
    </submittedName>
</protein>
<name>A0A396IT47_MEDTR</name>
<accession>A0A396IT47</accession>
<sequence length="102" mass="11985">MIKVTESDLDDFIEFTRVYGDQEHALLLRYLGGSLTKNSNLGRQQETSQAIALEDVEGDEEEKHHYLPVVTHLLEQDPWFFFFYSVFGWKESCQERDVKNIL</sequence>
<dbReference type="EMBL" id="PSQE01000003">
    <property type="protein sequence ID" value="RHN67544.1"/>
    <property type="molecule type" value="Genomic_DNA"/>
</dbReference>
<evidence type="ECO:0000313" key="2">
    <source>
        <dbReference type="Proteomes" id="UP000265566"/>
    </source>
</evidence>